<dbReference type="AlphaFoldDB" id="I3YMF7"/>
<evidence type="ECO:0000313" key="1">
    <source>
        <dbReference type="EMBL" id="AFL78175.1"/>
    </source>
</evidence>
<evidence type="ECO:0000313" key="2">
    <source>
        <dbReference type="Proteomes" id="UP000006052"/>
    </source>
</evidence>
<accession>I3YMF7</accession>
<proteinExistence type="predicted"/>
<dbReference type="Proteomes" id="UP000006052">
    <property type="component" value="Chromosome"/>
</dbReference>
<organism evidence="1 2">
    <name type="scientific">Alistipes finegoldii (strain DSM 17242 / JCM 16770 / CCUG 46020 / CIP 107999 / KCTC 15236 / AHN 2437)</name>
    <dbReference type="NCBI Taxonomy" id="679935"/>
    <lineage>
        <taxon>Bacteria</taxon>
        <taxon>Pseudomonadati</taxon>
        <taxon>Bacteroidota</taxon>
        <taxon>Bacteroidia</taxon>
        <taxon>Bacteroidales</taxon>
        <taxon>Rikenellaceae</taxon>
        <taxon>Alistipes</taxon>
    </lineage>
</organism>
<reference evidence="2" key="1">
    <citation type="journal article" date="2013" name="Stand. Genomic Sci.">
        <title>Complete genome sequence of the bile-resistant pigment-producing anaerobe Alistipes finegoldii type strain (AHN2437(T)).</title>
        <authorList>
            <person name="Mavromatis K."/>
            <person name="Stackebrandt E."/>
            <person name="Munk C."/>
            <person name="Lapidus A."/>
            <person name="Nolan M."/>
            <person name="Lucas S."/>
            <person name="Hammon N."/>
            <person name="Deshpande S."/>
            <person name="Cheng J.F."/>
            <person name="Tapia R."/>
            <person name="Goodwin L.A."/>
            <person name="Pitluck S."/>
            <person name="Liolios K."/>
            <person name="Pagani I."/>
            <person name="Ivanova N."/>
            <person name="Mikhailova N."/>
            <person name="Huntemann M."/>
            <person name="Pati A."/>
            <person name="Chen A."/>
            <person name="Palaniappan K."/>
            <person name="Land M."/>
            <person name="Hauser L."/>
            <person name="Rohde M."/>
            <person name="Gronow S."/>
            <person name="Goker M."/>
            <person name="Detter J.C."/>
            <person name="Bristow J."/>
            <person name="Eisen J.A."/>
            <person name="Markowitz V."/>
            <person name="Hugenholtz P."/>
            <person name="Kyrpides N.C."/>
            <person name="Klenk H.P."/>
            <person name="Woyke T."/>
        </authorList>
    </citation>
    <scope>NUCLEOTIDE SEQUENCE</scope>
    <source>
        <strain evidence="2">DSM 17242 / JCM 16770 / AHN 2437 / CCUG 46020 / CIP 107999</strain>
    </source>
</reference>
<protein>
    <submittedName>
        <fullName evidence="1">Uncharacterized protein</fullName>
    </submittedName>
</protein>
<gene>
    <name evidence="1" type="ordered locus">Alfi_1855</name>
</gene>
<dbReference type="EMBL" id="CP003274">
    <property type="protein sequence ID" value="AFL78175.1"/>
    <property type="molecule type" value="Genomic_DNA"/>
</dbReference>
<dbReference type="KEGG" id="afd:Alfi_1855"/>
<dbReference type="eggNOG" id="ENOG5030XJF">
    <property type="taxonomic scope" value="Bacteria"/>
</dbReference>
<dbReference type="HOGENOM" id="CLU_2314443_0_0_10"/>
<sequence>MENRAKKCIECGKTLTLDYFRRTPLSPDGYAKMCKLCANIKRTQGKNEERNPALLNFKARELIDELRARGYRGTLRITKDIQV</sequence>
<name>I3YMF7_ALIFI</name>